<dbReference type="RefSeq" id="WP_208149383.1">
    <property type="nucleotide sequence ID" value="NZ_JAGETV010000010.1"/>
</dbReference>
<feature type="domain" description="DUF4268" evidence="2">
    <location>
        <begin position="16"/>
        <end position="75"/>
    </location>
</feature>
<reference evidence="3 4" key="1">
    <citation type="submission" date="2021-03" db="EMBL/GenBank/DDBJ databases">
        <title>Thiomicrorhabdus sp.nov.,novel sulfur-oxidizing bacteria isolated from coastal sediment.</title>
        <authorList>
            <person name="Liu X."/>
        </authorList>
    </citation>
    <scope>NUCLEOTIDE SEQUENCE [LARGE SCALE GENOMIC DNA]</scope>
    <source>
        <strain evidence="3 4">6S2-11</strain>
    </source>
</reference>
<dbReference type="InterPro" id="IPR025364">
    <property type="entry name" value="DUF4268"/>
</dbReference>
<comment type="caution">
    <text evidence="3">The sequence shown here is derived from an EMBL/GenBank/DDBJ whole genome shotgun (WGS) entry which is preliminary data.</text>
</comment>
<gene>
    <name evidence="3" type="ORF">J3998_07380</name>
</gene>
<evidence type="ECO:0000259" key="2">
    <source>
        <dbReference type="Pfam" id="PF14088"/>
    </source>
</evidence>
<dbReference type="EMBL" id="JAGETV010000010">
    <property type="protein sequence ID" value="MBO1927399.1"/>
    <property type="molecule type" value="Genomic_DNA"/>
</dbReference>
<keyword evidence="4" id="KW-1185">Reference proteome</keyword>
<evidence type="ECO:0000313" key="4">
    <source>
        <dbReference type="Proteomes" id="UP000664835"/>
    </source>
</evidence>
<dbReference type="Pfam" id="PF14088">
    <property type="entry name" value="DUF4268"/>
    <property type="match status" value="1"/>
</dbReference>
<name>A0ABS3Q5Z3_9GAMM</name>
<sequence>MKKSHQENGTNSGERSESIEASFGRSLEWERLNDKRACRIKAEIPGNVFDQDEWTKMTKFMTESMCHLESAIKKPLRQLGEKIKNR</sequence>
<dbReference type="Proteomes" id="UP000664835">
    <property type="component" value="Unassembled WGS sequence"/>
</dbReference>
<proteinExistence type="predicted"/>
<accession>A0ABS3Q5Z3</accession>
<feature type="region of interest" description="Disordered" evidence="1">
    <location>
        <begin position="1"/>
        <end position="20"/>
    </location>
</feature>
<evidence type="ECO:0000313" key="3">
    <source>
        <dbReference type="EMBL" id="MBO1927399.1"/>
    </source>
</evidence>
<protein>
    <submittedName>
        <fullName evidence="3">DUF4268 domain-containing protein</fullName>
    </submittedName>
</protein>
<evidence type="ECO:0000256" key="1">
    <source>
        <dbReference type="SAM" id="MobiDB-lite"/>
    </source>
</evidence>
<organism evidence="3 4">
    <name type="scientific">Thiomicrorhabdus marina</name>
    <dbReference type="NCBI Taxonomy" id="2818442"/>
    <lineage>
        <taxon>Bacteria</taxon>
        <taxon>Pseudomonadati</taxon>
        <taxon>Pseudomonadota</taxon>
        <taxon>Gammaproteobacteria</taxon>
        <taxon>Thiotrichales</taxon>
        <taxon>Piscirickettsiaceae</taxon>
        <taxon>Thiomicrorhabdus</taxon>
    </lineage>
</organism>